<name>A0A6J4LKL1_9ACTN</name>
<feature type="region of interest" description="Disordered" evidence="1">
    <location>
        <begin position="34"/>
        <end position="68"/>
    </location>
</feature>
<dbReference type="EMBL" id="CADCUB010000101">
    <property type="protein sequence ID" value="CAA9334693.1"/>
    <property type="molecule type" value="Genomic_DNA"/>
</dbReference>
<accession>A0A6J4LKL1</accession>
<sequence length="151" mass="15835">MLADPDAVVDLVLSLARRRHWSVGVGAGAVREPLPSSTRAGAGPAFEHARDAVQRAKRSAPHVAVSGDDPAAAAHAEAVLRLLADIVQRRTQAGWAVVDRLRGGRTQTELAVELGITKQAVSQRAQAAGWPHERDVRPAAAALLDRASAAP</sequence>
<dbReference type="AlphaFoldDB" id="A0A6J4LKL1"/>
<protein>
    <submittedName>
        <fullName evidence="2">Uncharacterized protein</fullName>
    </submittedName>
</protein>
<gene>
    <name evidence="2" type="ORF">AVDCRST_MAG07-1975</name>
</gene>
<evidence type="ECO:0000313" key="2">
    <source>
        <dbReference type="EMBL" id="CAA9334693.1"/>
    </source>
</evidence>
<organism evidence="2">
    <name type="scientific">uncultured Frankineae bacterium</name>
    <dbReference type="NCBI Taxonomy" id="437475"/>
    <lineage>
        <taxon>Bacteria</taxon>
        <taxon>Bacillati</taxon>
        <taxon>Actinomycetota</taxon>
        <taxon>Actinomycetes</taxon>
        <taxon>Frankiales</taxon>
        <taxon>environmental samples</taxon>
    </lineage>
</organism>
<proteinExistence type="predicted"/>
<reference evidence="2" key="1">
    <citation type="submission" date="2020-02" db="EMBL/GenBank/DDBJ databases">
        <authorList>
            <person name="Meier V. D."/>
        </authorList>
    </citation>
    <scope>NUCLEOTIDE SEQUENCE</scope>
    <source>
        <strain evidence="2">AVDCRST_MAG07</strain>
    </source>
</reference>
<evidence type="ECO:0000256" key="1">
    <source>
        <dbReference type="SAM" id="MobiDB-lite"/>
    </source>
</evidence>